<dbReference type="InterPro" id="IPR009057">
    <property type="entry name" value="Homeodomain-like_sf"/>
</dbReference>
<reference evidence="5 6" key="1">
    <citation type="submission" date="2014-02" db="EMBL/GenBank/DDBJ databases">
        <title>Whole genome shotgun sequence of Rhodococcus wratislaviensis NBRC 100605.</title>
        <authorList>
            <person name="Hosoyama A."/>
            <person name="Tsuchikane K."/>
            <person name="Yoshida I."/>
            <person name="Ohji S."/>
            <person name="Ichikawa N."/>
            <person name="Yamazoe A."/>
            <person name="Fujita N."/>
        </authorList>
    </citation>
    <scope>NUCLEOTIDE SEQUENCE [LARGE SCALE GENOMIC DNA]</scope>
    <source>
        <strain evidence="5 6">NBRC 100605</strain>
    </source>
</reference>
<dbReference type="PANTHER" id="PTHR47894">
    <property type="entry name" value="HTH-TYPE TRANSCRIPTIONAL REGULATOR GADX"/>
    <property type="match status" value="1"/>
</dbReference>
<dbReference type="Proteomes" id="UP000019491">
    <property type="component" value="Unassembled WGS sequence"/>
</dbReference>
<dbReference type="InterPro" id="IPR018060">
    <property type="entry name" value="HTH_AraC"/>
</dbReference>
<dbReference type="GO" id="GO:0000976">
    <property type="term" value="F:transcription cis-regulatory region binding"/>
    <property type="evidence" value="ECO:0007669"/>
    <property type="project" value="TreeGrafter"/>
</dbReference>
<organism evidence="5 6">
    <name type="scientific">Rhodococcus wratislaviensis NBRC 100605</name>
    <dbReference type="NCBI Taxonomy" id="1219028"/>
    <lineage>
        <taxon>Bacteria</taxon>
        <taxon>Bacillati</taxon>
        <taxon>Actinomycetota</taxon>
        <taxon>Actinomycetes</taxon>
        <taxon>Mycobacteriales</taxon>
        <taxon>Nocardiaceae</taxon>
        <taxon>Rhodococcus</taxon>
    </lineage>
</organism>
<evidence type="ECO:0000256" key="3">
    <source>
        <dbReference type="ARBA" id="ARBA00023163"/>
    </source>
</evidence>
<proteinExistence type="predicted"/>
<sequence>MGVMVRAAGLRGWATLVRDLGGEPGALLSGAGLAANALDDEDGLLPARAGMHLLEASAVALDCPDFGLRMANAQDPTALGPLALVLQNTPTVREMIETTSQYLFVHSPALRMGLHPAGREFPGHVSMQFDIVLDPRPPARQTWDLGLATAHRVFSLLVKSRYRPRAVLLPHSPLAPLSRYVQFFETNVYPERAHGALIMHEKVMDASLSDVDDTIRKIATSYLETHYSAPGDSTSALVRSALSRVIGTPQSTLEQIAQLLALHPRTLQRRLAAECASFEALRDEVAKNAAYQYITETSLPMSQIADAVGLSEQSALTRACKRWFGQTPTALRRQPH</sequence>
<feature type="domain" description="HTH araC/xylS-type" evidence="4">
    <location>
        <begin position="232"/>
        <end position="334"/>
    </location>
</feature>
<dbReference type="EMBL" id="BAWF01000005">
    <property type="protein sequence ID" value="GAF42988.1"/>
    <property type="molecule type" value="Genomic_DNA"/>
</dbReference>
<evidence type="ECO:0000259" key="4">
    <source>
        <dbReference type="PROSITE" id="PS01124"/>
    </source>
</evidence>
<protein>
    <submittedName>
        <fullName evidence="5">Putative AraC family transcriptional regulator</fullName>
    </submittedName>
</protein>
<dbReference type="Pfam" id="PF12833">
    <property type="entry name" value="HTH_18"/>
    <property type="match status" value="1"/>
</dbReference>
<comment type="caution">
    <text evidence="5">The sequence shown here is derived from an EMBL/GenBank/DDBJ whole genome shotgun (WGS) entry which is preliminary data.</text>
</comment>
<evidence type="ECO:0000256" key="2">
    <source>
        <dbReference type="ARBA" id="ARBA00023125"/>
    </source>
</evidence>
<keyword evidence="2" id="KW-0238">DNA-binding</keyword>
<accession>X0PKZ2</accession>
<dbReference type="Pfam" id="PF12625">
    <property type="entry name" value="Arabinose_bd"/>
    <property type="match status" value="1"/>
</dbReference>
<dbReference type="Gene3D" id="1.10.10.60">
    <property type="entry name" value="Homeodomain-like"/>
    <property type="match status" value="1"/>
</dbReference>
<dbReference type="InterPro" id="IPR032687">
    <property type="entry name" value="AraC-type_N"/>
</dbReference>
<evidence type="ECO:0000256" key="1">
    <source>
        <dbReference type="ARBA" id="ARBA00023015"/>
    </source>
</evidence>
<keyword evidence="6" id="KW-1185">Reference proteome</keyword>
<evidence type="ECO:0000313" key="5">
    <source>
        <dbReference type="EMBL" id="GAF42988.1"/>
    </source>
</evidence>
<dbReference type="GO" id="GO:0005829">
    <property type="term" value="C:cytosol"/>
    <property type="evidence" value="ECO:0007669"/>
    <property type="project" value="TreeGrafter"/>
</dbReference>
<gene>
    <name evidence="5" type="ORF">RW1_005_00940</name>
</gene>
<dbReference type="SUPFAM" id="SSF46689">
    <property type="entry name" value="Homeodomain-like"/>
    <property type="match status" value="1"/>
</dbReference>
<name>X0PKZ2_RHOWR</name>
<dbReference type="PANTHER" id="PTHR47894:SF4">
    <property type="entry name" value="HTH-TYPE TRANSCRIPTIONAL REGULATOR GADX"/>
    <property type="match status" value="1"/>
</dbReference>
<dbReference type="GO" id="GO:0003700">
    <property type="term" value="F:DNA-binding transcription factor activity"/>
    <property type="evidence" value="ECO:0007669"/>
    <property type="project" value="InterPro"/>
</dbReference>
<dbReference type="AlphaFoldDB" id="X0PKZ2"/>
<dbReference type="PROSITE" id="PS01124">
    <property type="entry name" value="HTH_ARAC_FAMILY_2"/>
    <property type="match status" value="1"/>
</dbReference>
<evidence type="ECO:0000313" key="6">
    <source>
        <dbReference type="Proteomes" id="UP000019491"/>
    </source>
</evidence>
<dbReference type="SMART" id="SM00342">
    <property type="entry name" value="HTH_ARAC"/>
    <property type="match status" value="1"/>
</dbReference>
<keyword evidence="1" id="KW-0805">Transcription regulation</keyword>
<keyword evidence="3" id="KW-0804">Transcription</keyword>